<protein>
    <submittedName>
        <fullName evidence="1">Uncharacterized protein</fullName>
    </submittedName>
</protein>
<reference evidence="1" key="1">
    <citation type="journal article" date="2020" name="Nature">
        <title>Giant virus diversity and host interactions through global metagenomics.</title>
        <authorList>
            <person name="Schulz F."/>
            <person name="Roux S."/>
            <person name="Paez-Espino D."/>
            <person name="Jungbluth S."/>
            <person name="Walsh D.A."/>
            <person name="Denef V.J."/>
            <person name="McMahon K.D."/>
            <person name="Konstantinidis K.T."/>
            <person name="Eloe-Fadrosh E.A."/>
            <person name="Kyrpides N.C."/>
            <person name="Woyke T."/>
        </authorList>
    </citation>
    <scope>NUCLEOTIDE SEQUENCE</scope>
    <source>
        <strain evidence="1">GVMAG-M-3300023174-116</strain>
    </source>
</reference>
<organism evidence="1">
    <name type="scientific">viral metagenome</name>
    <dbReference type="NCBI Taxonomy" id="1070528"/>
    <lineage>
        <taxon>unclassified sequences</taxon>
        <taxon>metagenomes</taxon>
        <taxon>organismal metagenomes</taxon>
    </lineage>
</organism>
<accession>A0A6C0D5T0</accession>
<name>A0A6C0D5T0_9ZZZZ</name>
<dbReference type="EMBL" id="MN739534">
    <property type="protein sequence ID" value="QHT11474.1"/>
    <property type="molecule type" value="Genomic_DNA"/>
</dbReference>
<dbReference type="AlphaFoldDB" id="A0A6C0D5T0"/>
<proteinExistence type="predicted"/>
<evidence type="ECO:0000313" key="1">
    <source>
        <dbReference type="EMBL" id="QHT11474.1"/>
    </source>
</evidence>
<sequence>MASSSKDEFLTKEELEKFDYKDLVKMDNIYSFKTSKKTKSTRVTKDAIVKRLLKEGVEKAKYKSKLSSYAKYEFEHPIAKTMPSGNYLPPDIVGKIYTMKEQIEDREYEIEFVKAVFQPKTLPANKYNFFDFMLNGSIVNLSMTDPNFQMHVANLYSPNYFIKDYKFLVSRLKVNAKKMRTEGVRYTEGIQRMVANFFSVNVIPTYSRLIVINNILRKIEAYRNSHTVLKYPQEVASRLLEASYERYLWPPNNPLYVLKFYIKDLNKMLLKLRDYKILLSPSIIKELNKSLDRLNDYLVEPDPSIQGQANAKFSIRVLDNGPKFAVKSRYHSGTKSRSLVKNKNKIKVNNTKKLRHKLEKINMQELKKSQKYSAMLRASQLMPKNLTHKRGKSL</sequence>